<feature type="compositionally biased region" description="Low complexity" evidence="1">
    <location>
        <begin position="92"/>
        <end position="109"/>
    </location>
</feature>
<evidence type="ECO:0000256" key="1">
    <source>
        <dbReference type="SAM" id="MobiDB-lite"/>
    </source>
</evidence>
<comment type="caution">
    <text evidence="2">The sequence shown here is derived from an EMBL/GenBank/DDBJ whole genome shotgun (WGS) entry which is preliminary data.</text>
</comment>
<evidence type="ECO:0000313" key="3">
    <source>
        <dbReference type="Proteomes" id="UP001497480"/>
    </source>
</evidence>
<feature type="compositionally biased region" description="Polar residues" evidence="1">
    <location>
        <begin position="69"/>
        <end position="91"/>
    </location>
</feature>
<feature type="region of interest" description="Disordered" evidence="1">
    <location>
        <begin position="144"/>
        <end position="186"/>
    </location>
</feature>
<dbReference type="AlphaFoldDB" id="A0AAV1XA18"/>
<gene>
    <name evidence="2" type="ORF">LLUT_LOCUS19092</name>
</gene>
<protein>
    <submittedName>
        <fullName evidence="2">Uncharacterized protein</fullName>
    </submittedName>
</protein>
<feature type="compositionally biased region" description="Low complexity" evidence="1">
    <location>
        <begin position="55"/>
        <end position="67"/>
    </location>
</feature>
<evidence type="ECO:0000313" key="2">
    <source>
        <dbReference type="EMBL" id="CAL0318032.1"/>
    </source>
</evidence>
<reference evidence="2 3" key="1">
    <citation type="submission" date="2024-03" db="EMBL/GenBank/DDBJ databases">
        <authorList>
            <person name="Martinez-Hernandez J."/>
        </authorList>
    </citation>
    <scope>NUCLEOTIDE SEQUENCE [LARGE SCALE GENOMIC DNA]</scope>
</reference>
<dbReference type="PANTHER" id="PTHR33472:SF1">
    <property type="entry name" value="EXTENSIN-RELATED"/>
    <property type="match status" value="1"/>
</dbReference>
<feature type="region of interest" description="Disordered" evidence="1">
    <location>
        <begin position="1"/>
        <end position="125"/>
    </location>
</feature>
<dbReference type="EMBL" id="CAXHTB010000013">
    <property type="protein sequence ID" value="CAL0318032.1"/>
    <property type="molecule type" value="Genomic_DNA"/>
</dbReference>
<dbReference type="Proteomes" id="UP001497480">
    <property type="component" value="Unassembled WGS sequence"/>
</dbReference>
<name>A0AAV1XA18_LUPLU</name>
<organism evidence="2 3">
    <name type="scientific">Lupinus luteus</name>
    <name type="common">European yellow lupine</name>
    <dbReference type="NCBI Taxonomy" id="3873"/>
    <lineage>
        <taxon>Eukaryota</taxon>
        <taxon>Viridiplantae</taxon>
        <taxon>Streptophyta</taxon>
        <taxon>Embryophyta</taxon>
        <taxon>Tracheophyta</taxon>
        <taxon>Spermatophyta</taxon>
        <taxon>Magnoliopsida</taxon>
        <taxon>eudicotyledons</taxon>
        <taxon>Gunneridae</taxon>
        <taxon>Pentapetalae</taxon>
        <taxon>rosids</taxon>
        <taxon>fabids</taxon>
        <taxon>Fabales</taxon>
        <taxon>Fabaceae</taxon>
        <taxon>Papilionoideae</taxon>
        <taxon>50 kb inversion clade</taxon>
        <taxon>genistoids sensu lato</taxon>
        <taxon>core genistoids</taxon>
        <taxon>Genisteae</taxon>
        <taxon>Lupinus</taxon>
    </lineage>
</organism>
<sequence>MANGPRVRPWLWLASLGPVPPPPQPTCRTPSPTPQPPQPNTNAAPIVTPPPSSPPKKATTSISSPPSLKLSTNSSLVKPSGKSPQTKTPFIQSQKQSPPPSSLALQPSKGKGTIHRKVLDSEDYDMRAITISGENKGAYMKIVQPSNKPNYLHKNGNSKDDELEDSGNANRKDKSQKKRTLSSPPMALYVNSNVQGVNNSVLYHTTCSTNDPEKLKV</sequence>
<dbReference type="PANTHER" id="PTHR33472">
    <property type="entry name" value="OS01G0106600 PROTEIN"/>
    <property type="match status" value="1"/>
</dbReference>
<proteinExistence type="predicted"/>
<keyword evidence="3" id="KW-1185">Reference proteome</keyword>
<accession>A0AAV1XA18</accession>
<feature type="compositionally biased region" description="Pro residues" evidence="1">
    <location>
        <begin position="18"/>
        <end position="39"/>
    </location>
</feature>